<gene>
    <name evidence="2" type="ORF">BU24DRAFT_233624</name>
</gene>
<feature type="transmembrane region" description="Helical" evidence="1">
    <location>
        <begin position="68"/>
        <end position="94"/>
    </location>
</feature>
<keyword evidence="1" id="KW-0472">Membrane</keyword>
<reference evidence="2" key="1">
    <citation type="journal article" date="2020" name="Stud. Mycol.">
        <title>101 Dothideomycetes genomes: a test case for predicting lifestyles and emergence of pathogens.</title>
        <authorList>
            <person name="Haridas S."/>
            <person name="Albert R."/>
            <person name="Binder M."/>
            <person name="Bloem J."/>
            <person name="Labutti K."/>
            <person name="Salamov A."/>
            <person name="Andreopoulos B."/>
            <person name="Baker S."/>
            <person name="Barry K."/>
            <person name="Bills G."/>
            <person name="Bluhm B."/>
            <person name="Cannon C."/>
            <person name="Castanera R."/>
            <person name="Culley D."/>
            <person name="Daum C."/>
            <person name="Ezra D."/>
            <person name="Gonzalez J."/>
            <person name="Henrissat B."/>
            <person name="Kuo A."/>
            <person name="Liang C."/>
            <person name="Lipzen A."/>
            <person name="Lutzoni F."/>
            <person name="Magnuson J."/>
            <person name="Mondo S."/>
            <person name="Nolan M."/>
            <person name="Ohm R."/>
            <person name="Pangilinan J."/>
            <person name="Park H.-J."/>
            <person name="Ramirez L."/>
            <person name="Alfaro M."/>
            <person name="Sun H."/>
            <person name="Tritt A."/>
            <person name="Yoshinaga Y."/>
            <person name="Zwiers L.-H."/>
            <person name="Turgeon B."/>
            <person name="Goodwin S."/>
            <person name="Spatafora J."/>
            <person name="Crous P."/>
            <person name="Grigoriev I."/>
        </authorList>
    </citation>
    <scope>NUCLEOTIDE SEQUENCE</scope>
    <source>
        <strain evidence="2">CBS 175.79</strain>
    </source>
</reference>
<accession>A0A6A5XKC4</accession>
<evidence type="ECO:0000313" key="3">
    <source>
        <dbReference type="Proteomes" id="UP000799778"/>
    </source>
</evidence>
<evidence type="ECO:0000313" key="2">
    <source>
        <dbReference type="EMBL" id="KAF2013267.1"/>
    </source>
</evidence>
<evidence type="ECO:0008006" key="4">
    <source>
        <dbReference type="Google" id="ProtNLM"/>
    </source>
</evidence>
<protein>
    <recommendedName>
        <fullName evidence="4">DUF676 domain-containing protein</fullName>
    </recommendedName>
</protein>
<dbReference type="OrthoDB" id="202545at2759"/>
<keyword evidence="1" id="KW-1133">Transmembrane helix</keyword>
<dbReference type="AlphaFoldDB" id="A0A6A5XKC4"/>
<dbReference type="PANTHER" id="PTHR42044:SF2">
    <property type="entry name" value="DUF676 DOMAIN-CONTAINING PROTEIN"/>
    <property type="match status" value="1"/>
</dbReference>
<dbReference type="PANTHER" id="PTHR42044">
    <property type="entry name" value="DUF676 DOMAIN-CONTAINING PROTEIN-RELATED"/>
    <property type="match status" value="1"/>
</dbReference>
<dbReference type="EMBL" id="ML978071">
    <property type="protein sequence ID" value="KAF2013267.1"/>
    <property type="molecule type" value="Genomic_DNA"/>
</dbReference>
<keyword evidence="1" id="KW-0812">Transmembrane</keyword>
<name>A0A6A5XKC4_9PLEO</name>
<dbReference type="Proteomes" id="UP000799778">
    <property type="component" value="Unassembled WGS sequence"/>
</dbReference>
<organism evidence="2 3">
    <name type="scientific">Aaosphaeria arxii CBS 175.79</name>
    <dbReference type="NCBI Taxonomy" id="1450172"/>
    <lineage>
        <taxon>Eukaryota</taxon>
        <taxon>Fungi</taxon>
        <taxon>Dikarya</taxon>
        <taxon>Ascomycota</taxon>
        <taxon>Pezizomycotina</taxon>
        <taxon>Dothideomycetes</taxon>
        <taxon>Pleosporomycetidae</taxon>
        <taxon>Pleosporales</taxon>
        <taxon>Pleosporales incertae sedis</taxon>
        <taxon>Aaosphaeria</taxon>
    </lineage>
</organism>
<dbReference type="GeneID" id="54279604"/>
<dbReference type="RefSeq" id="XP_033381606.1">
    <property type="nucleotide sequence ID" value="XM_033522207.1"/>
</dbReference>
<dbReference type="SUPFAM" id="SSF53474">
    <property type="entry name" value="alpha/beta-Hydrolases"/>
    <property type="match status" value="1"/>
</dbReference>
<dbReference type="InterPro" id="IPR029058">
    <property type="entry name" value="AB_hydrolase_fold"/>
</dbReference>
<keyword evidence="3" id="KW-1185">Reference proteome</keyword>
<evidence type="ECO:0000256" key="1">
    <source>
        <dbReference type="SAM" id="Phobius"/>
    </source>
</evidence>
<proteinExistence type="predicted"/>
<sequence length="426" mass="48989">MGVEILPLKSDTFKYSPIPYTSNPLRLCWHDILLFWRCRWSLFGILFPFTQWNCRELDELYPFSVPNVLCLALHGFLIILQFAFLISLPLLIFFPLATDILYVAVIAVVTFATSRILNGRDTIHRSTIGLNEDQHSKERWIYMNGVSVGKHWFQGNLDRLAMTFRRPVTGVHNPTYGVIFDLIQCIIERNFCYSTFDVRHSYALIKQSILDEKYDKVIVIFHSQGGIQGSLMMDWLYAELAHDMLQKLEIYTFASAANHFNNPRRSSVEENGFSNSTPRNAVRHIEHYAHDGDFVSRWGVLNFSQIRNRYEGRVFIRSGMGHLLNQHYLNVLFVLDENKRVLDQNDFMDSEITVTSEGAEDKAKDGLMDSILNGGKGGIGAIVEDPNALSQKVTSRHGDAETFQKKLKVKDYSRLWKYRNGGSPED</sequence>
<feature type="transmembrane region" description="Helical" evidence="1">
    <location>
        <begin position="100"/>
        <end position="117"/>
    </location>
</feature>